<keyword evidence="2" id="KW-1185">Reference proteome</keyword>
<feature type="non-terminal residue" evidence="1">
    <location>
        <position position="111"/>
    </location>
</feature>
<evidence type="ECO:0000313" key="1">
    <source>
        <dbReference type="EMBL" id="KAF0870535.1"/>
    </source>
</evidence>
<reference evidence="1 2" key="1">
    <citation type="submission" date="2019-11" db="EMBL/GenBank/DDBJ databases">
        <authorList>
            <person name="Yang C."/>
            <person name="Li F."/>
        </authorList>
    </citation>
    <scope>NUCLEOTIDE SEQUENCE [LARGE SCALE GENOMIC DNA]</scope>
    <source>
        <strain evidence="1">KB4526</strain>
        <tissue evidence="1">Muscle</tissue>
    </source>
</reference>
<protein>
    <submittedName>
        <fullName evidence="1">LORF2 protein</fullName>
    </submittedName>
</protein>
<evidence type="ECO:0000313" key="2">
    <source>
        <dbReference type="Proteomes" id="UP000475037"/>
    </source>
</evidence>
<comment type="caution">
    <text evidence="1">The sequence shown here is derived from an EMBL/GenBank/DDBJ whole genome shotgun (WGS) entry which is preliminary data.</text>
</comment>
<sequence length="111" mass="12988">KKRQINQWNKLEGPKIDPYKCTQLIFNKEAKAIKWKKDIVNEWCWNIWTSSCKEIKKNLDIDITLITKVKSKQLTDLNVKHKTPKLLEYNKGGDLGDSEFGHNFLETTPNA</sequence>
<organism evidence="1 2">
    <name type="scientific">Crocuta crocuta</name>
    <name type="common">Spotted hyena</name>
    <dbReference type="NCBI Taxonomy" id="9678"/>
    <lineage>
        <taxon>Eukaryota</taxon>
        <taxon>Metazoa</taxon>
        <taxon>Chordata</taxon>
        <taxon>Craniata</taxon>
        <taxon>Vertebrata</taxon>
        <taxon>Euteleostomi</taxon>
        <taxon>Mammalia</taxon>
        <taxon>Eutheria</taxon>
        <taxon>Laurasiatheria</taxon>
        <taxon>Carnivora</taxon>
        <taxon>Feliformia</taxon>
        <taxon>Hyaenidae</taxon>
        <taxon>Crocuta</taxon>
    </lineage>
</organism>
<gene>
    <name evidence="1" type="primary">Pol_73</name>
    <name evidence="1" type="ORF">FOF47_R18868</name>
</gene>
<name>A0A6G1A3V9_CROCR</name>
<dbReference type="Proteomes" id="UP000475037">
    <property type="component" value="Unassembled WGS sequence"/>
</dbReference>
<accession>A0A6G1A3V9</accession>
<feature type="non-terminal residue" evidence="1">
    <location>
        <position position="1"/>
    </location>
</feature>
<proteinExistence type="predicted"/>
<dbReference type="AlphaFoldDB" id="A0A6G1A3V9"/>
<dbReference type="EMBL" id="VOAJ01024674">
    <property type="protein sequence ID" value="KAF0870535.1"/>
    <property type="molecule type" value="Genomic_DNA"/>
</dbReference>